<feature type="transmembrane region" description="Helical" evidence="3">
    <location>
        <begin position="69"/>
        <end position="92"/>
    </location>
</feature>
<feature type="repeat" description="TPR" evidence="1">
    <location>
        <begin position="377"/>
        <end position="410"/>
    </location>
</feature>
<feature type="compositionally biased region" description="Pro residues" evidence="2">
    <location>
        <begin position="133"/>
        <end position="147"/>
    </location>
</feature>
<evidence type="ECO:0000313" key="5">
    <source>
        <dbReference type="Proteomes" id="UP000325372"/>
    </source>
</evidence>
<keyword evidence="3" id="KW-0812">Transmembrane</keyword>
<feature type="region of interest" description="Disordered" evidence="2">
    <location>
        <begin position="100"/>
        <end position="151"/>
    </location>
</feature>
<dbReference type="Pfam" id="PF13432">
    <property type="entry name" value="TPR_16"/>
    <property type="match status" value="1"/>
</dbReference>
<dbReference type="InterPro" id="IPR011990">
    <property type="entry name" value="TPR-like_helical_dom_sf"/>
</dbReference>
<reference evidence="4 5" key="1">
    <citation type="submission" date="2019-09" db="EMBL/GenBank/DDBJ databases">
        <title>Wenzhouxiangella sp. Genome sequencing and assembly.</title>
        <authorList>
            <person name="Zhang R."/>
        </authorList>
    </citation>
    <scope>NUCLEOTIDE SEQUENCE [LARGE SCALE GENOMIC DNA]</scope>
    <source>
        <strain evidence="4 5">W260</strain>
    </source>
</reference>
<protein>
    <submittedName>
        <fullName evidence="4">Tetratricopeptide repeat protein</fullName>
    </submittedName>
</protein>
<name>A0A5N0TE44_9GAMM</name>
<keyword evidence="3" id="KW-0472">Membrane</keyword>
<evidence type="ECO:0000313" key="4">
    <source>
        <dbReference type="EMBL" id="KAA9131569.1"/>
    </source>
</evidence>
<dbReference type="SMART" id="SM00028">
    <property type="entry name" value="TPR"/>
    <property type="match status" value="5"/>
</dbReference>
<keyword evidence="3" id="KW-1133">Transmembrane helix</keyword>
<dbReference type="SUPFAM" id="SSF48439">
    <property type="entry name" value="Protein prenylyltransferase"/>
    <property type="match status" value="1"/>
</dbReference>
<evidence type="ECO:0000256" key="1">
    <source>
        <dbReference type="PROSITE-ProRule" id="PRU00339"/>
    </source>
</evidence>
<evidence type="ECO:0000256" key="2">
    <source>
        <dbReference type="SAM" id="MobiDB-lite"/>
    </source>
</evidence>
<dbReference type="PANTHER" id="PTHR12558:SF13">
    <property type="entry name" value="CELL DIVISION CYCLE PROTEIN 27 HOMOLOG"/>
    <property type="match status" value="1"/>
</dbReference>
<comment type="caution">
    <text evidence="4">The sequence shown here is derived from an EMBL/GenBank/DDBJ whole genome shotgun (WGS) entry which is preliminary data.</text>
</comment>
<dbReference type="PROSITE" id="PS50293">
    <property type="entry name" value="TPR_REGION"/>
    <property type="match status" value="1"/>
</dbReference>
<dbReference type="InterPro" id="IPR019734">
    <property type="entry name" value="TPR_rpt"/>
</dbReference>
<feature type="transmembrane region" description="Helical" evidence="3">
    <location>
        <begin position="39"/>
        <end position="57"/>
    </location>
</feature>
<dbReference type="PROSITE" id="PS50005">
    <property type="entry name" value="TPR"/>
    <property type="match status" value="2"/>
</dbReference>
<dbReference type="Gene3D" id="1.25.40.10">
    <property type="entry name" value="Tetratricopeptide repeat domain"/>
    <property type="match status" value="3"/>
</dbReference>
<keyword evidence="1" id="KW-0802">TPR repeat</keyword>
<dbReference type="Gene3D" id="3.40.50.10070">
    <property type="entry name" value="TolB, N-terminal domain"/>
    <property type="match status" value="1"/>
</dbReference>
<gene>
    <name evidence="4" type="ORF">F3N42_09640</name>
</gene>
<dbReference type="AlphaFoldDB" id="A0A5N0TE44"/>
<evidence type="ECO:0000256" key="3">
    <source>
        <dbReference type="SAM" id="Phobius"/>
    </source>
</evidence>
<dbReference type="NCBIfam" id="NF047558">
    <property type="entry name" value="TPR_END_plus"/>
    <property type="match status" value="1"/>
</dbReference>
<sequence>MARAPSLRQNGGNNREIRAMGEDASGFRVFLENLKRRKVIRVAIGYAVAAFVLMQIADATFEPLNLPDWSATLVLWLLVLGFPVAIFMSWMLEVTPEGIKRTDADTPQGGALKRESAEPAAAAGTRATRAAPEPAPRPAPGPPPAAVAPPDDGRRSIAVLPFVNMSNDKENEYFSDGISEEILNLLVKLPRLRVASRTSSFAFKGKEASIPEVAGKLGVETVLEGSIRRAGDRVRITAQLIEASTDSHLWSDTYDRELKDVFAIQDDIAQSITDALEMTLTPKERRSIQNVATADAGAYDYYLRGRSYMYTMTKHDYEHAINMFKKAIVHDDKYALAFAGIADAYSYMFRYTDAQKENARSALEYSEKAVDMDPDSAEARASRGLAMFINERYEEAEEQFKRAAEMNPNLYEAWYYAGLAYSSQGKFTEAIEMYKKANQVNPLDYQSAMFLGQAYASLGQKHEEMKARVASIELIERHIEMNPHDTRALCIGANQLSNVGELERGERMVEEALIRGKDEPLVLYNTACFYAIKGDEERALELLEDAVKKGWGDRAWLETDSDLDAVREDPRFQALLDSID</sequence>
<organism evidence="4 5">
    <name type="scientific">Marinihelvus fidelis</name>
    <dbReference type="NCBI Taxonomy" id="2613842"/>
    <lineage>
        <taxon>Bacteria</taxon>
        <taxon>Pseudomonadati</taxon>
        <taxon>Pseudomonadota</taxon>
        <taxon>Gammaproteobacteria</taxon>
        <taxon>Chromatiales</taxon>
        <taxon>Wenzhouxiangellaceae</taxon>
        <taxon>Marinihelvus</taxon>
    </lineage>
</organism>
<feature type="repeat" description="TPR" evidence="1">
    <location>
        <begin position="411"/>
        <end position="444"/>
    </location>
</feature>
<dbReference type="EMBL" id="VYXP01000005">
    <property type="protein sequence ID" value="KAA9131569.1"/>
    <property type="molecule type" value="Genomic_DNA"/>
</dbReference>
<feature type="compositionally biased region" description="Low complexity" evidence="2">
    <location>
        <begin position="118"/>
        <end position="132"/>
    </location>
</feature>
<dbReference type="Proteomes" id="UP000325372">
    <property type="component" value="Unassembled WGS sequence"/>
</dbReference>
<proteinExistence type="predicted"/>
<keyword evidence="5" id="KW-1185">Reference proteome</keyword>
<dbReference type="PANTHER" id="PTHR12558">
    <property type="entry name" value="CELL DIVISION CYCLE 16,23,27"/>
    <property type="match status" value="1"/>
</dbReference>
<accession>A0A5N0TE44</accession>